<dbReference type="EMBL" id="HACG01003541">
    <property type="protein sequence ID" value="CEK50406.1"/>
    <property type="molecule type" value="Transcribed_RNA"/>
</dbReference>
<accession>A0A0B6Y3J4</accession>
<name>A0A0B6Y3J4_9EUPU</name>
<gene>
    <name evidence="1" type="primary">ORF10677</name>
</gene>
<sequence>MIEYPDCLWVSKVILKVKGVNLDPKPKERNPIAVDGYFVYVYFISFQPCLIPSSSSLRSFLTT</sequence>
<protein>
    <submittedName>
        <fullName evidence="1">Uncharacterized protein</fullName>
    </submittedName>
</protein>
<organism evidence="1">
    <name type="scientific">Arion vulgaris</name>
    <dbReference type="NCBI Taxonomy" id="1028688"/>
    <lineage>
        <taxon>Eukaryota</taxon>
        <taxon>Metazoa</taxon>
        <taxon>Spiralia</taxon>
        <taxon>Lophotrochozoa</taxon>
        <taxon>Mollusca</taxon>
        <taxon>Gastropoda</taxon>
        <taxon>Heterobranchia</taxon>
        <taxon>Euthyneura</taxon>
        <taxon>Panpulmonata</taxon>
        <taxon>Eupulmonata</taxon>
        <taxon>Stylommatophora</taxon>
        <taxon>Helicina</taxon>
        <taxon>Arionoidea</taxon>
        <taxon>Arionidae</taxon>
        <taxon>Arion</taxon>
    </lineage>
</organism>
<proteinExistence type="predicted"/>
<dbReference type="AlphaFoldDB" id="A0A0B6Y3J4"/>
<evidence type="ECO:0000313" key="1">
    <source>
        <dbReference type="EMBL" id="CEK50406.1"/>
    </source>
</evidence>
<feature type="non-terminal residue" evidence="1">
    <location>
        <position position="63"/>
    </location>
</feature>
<reference evidence="1" key="1">
    <citation type="submission" date="2014-12" db="EMBL/GenBank/DDBJ databases">
        <title>Insight into the proteome of Arion vulgaris.</title>
        <authorList>
            <person name="Aradska J."/>
            <person name="Bulat T."/>
            <person name="Smidak R."/>
            <person name="Sarate P."/>
            <person name="Gangsoo J."/>
            <person name="Sialana F."/>
            <person name="Bilban M."/>
            <person name="Lubec G."/>
        </authorList>
    </citation>
    <scope>NUCLEOTIDE SEQUENCE</scope>
    <source>
        <tissue evidence="1">Skin</tissue>
    </source>
</reference>